<accession>A0A411YDN4</accession>
<gene>
    <name evidence="2" type="ORF">ER308_07185</name>
</gene>
<dbReference type="Proteomes" id="UP000291469">
    <property type="component" value="Chromosome"/>
</dbReference>
<evidence type="ECO:0000256" key="1">
    <source>
        <dbReference type="SAM" id="MobiDB-lite"/>
    </source>
</evidence>
<dbReference type="RefSeq" id="WP_131154346.1">
    <property type="nucleotide sequence ID" value="NZ_CP036402.1"/>
</dbReference>
<evidence type="ECO:0000313" key="3">
    <source>
        <dbReference type="Proteomes" id="UP000291469"/>
    </source>
</evidence>
<proteinExistence type="predicted"/>
<sequence length="106" mass="12077">MQRRHHGQHDSSCFACKAATVMLSPQATPTRRNAVRPQRTRYNRWEAGVAHEDRPGGFQMPIINSKGHEVGVKQYADYRGRFEQARRRVREQGEAALTSSKEQADA</sequence>
<keyword evidence="3" id="KW-1185">Reference proteome</keyword>
<organism evidence="2 3">
    <name type="scientific">Egibacter rhizosphaerae</name>
    <dbReference type="NCBI Taxonomy" id="1670831"/>
    <lineage>
        <taxon>Bacteria</taxon>
        <taxon>Bacillati</taxon>
        <taxon>Actinomycetota</taxon>
        <taxon>Nitriliruptoria</taxon>
        <taxon>Egibacterales</taxon>
        <taxon>Egibacteraceae</taxon>
        <taxon>Egibacter</taxon>
    </lineage>
</organism>
<dbReference type="KEGG" id="erz:ER308_07185"/>
<protein>
    <submittedName>
        <fullName evidence="2">Uncharacterized protein</fullName>
    </submittedName>
</protein>
<dbReference type="AlphaFoldDB" id="A0A411YDN4"/>
<evidence type="ECO:0000313" key="2">
    <source>
        <dbReference type="EMBL" id="QBI19349.1"/>
    </source>
</evidence>
<dbReference type="EMBL" id="CP036402">
    <property type="protein sequence ID" value="QBI19349.1"/>
    <property type="molecule type" value="Genomic_DNA"/>
</dbReference>
<reference evidence="2 3" key="1">
    <citation type="submission" date="2019-01" db="EMBL/GenBank/DDBJ databases">
        <title>Egibacter rhizosphaerae EGI 80759T.</title>
        <authorList>
            <person name="Chen D.-D."/>
            <person name="Tian Y."/>
            <person name="Jiao J.-Y."/>
            <person name="Zhang X.-T."/>
            <person name="Zhang Y.-G."/>
            <person name="Zhang Y."/>
            <person name="Xiao M."/>
            <person name="Shu W.-S."/>
            <person name="Li W.-J."/>
        </authorList>
    </citation>
    <scope>NUCLEOTIDE SEQUENCE [LARGE SCALE GENOMIC DNA]</scope>
    <source>
        <strain evidence="2 3">EGI 80759</strain>
    </source>
</reference>
<name>A0A411YDN4_9ACTN</name>
<feature type="region of interest" description="Disordered" evidence="1">
    <location>
        <begin position="46"/>
        <end position="65"/>
    </location>
</feature>